<dbReference type="RefSeq" id="WP_346110166.1">
    <property type="nucleotide sequence ID" value="NZ_BAAAMU010000055.1"/>
</dbReference>
<dbReference type="InterPro" id="IPR012853">
    <property type="entry name" value="CPT"/>
</dbReference>
<dbReference type="Gene3D" id="3.40.50.300">
    <property type="entry name" value="P-loop containing nucleotide triphosphate hydrolases"/>
    <property type="match status" value="1"/>
</dbReference>
<dbReference type="PIRSF" id="PIRSF007531">
    <property type="entry name" value="CPT"/>
    <property type="match status" value="1"/>
</dbReference>
<proteinExistence type="predicted"/>
<sequence length="194" mass="21633">MSFTTARTGQILLLNGTSSSGKSSIAEQLLLVLDRPFFHMPVDAINAMRARRRTLELDRDEQAAALARTRAGFHRAVAGMAQAGNDLVVDYVLSEQWRLLDCLTVFSGLDVVFIGVRCSEQELARREKARGDRHPGQAAAQLQQVHSYGAYDIECDTTTTNPRDCALTIEKSLDQLPTPRAFDRLRTELLRSRN</sequence>
<protein>
    <submittedName>
        <fullName evidence="1">Chloramphenicol phosphotransferase CPT family protein</fullName>
    </submittedName>
</protein>
<dbReference type="Pfam" id="PF07931">
    <property type="entry name" value="CPT"/>
    <property type="match status" value="1"/>
</dbReference>
<name>A0ABN2FRH8_9ACTN</name>
<dbReference type="Proteomes" id="UP001500064">
    <property type="component" value="Unassembled WGS sequence"/>
</dbReference>
<evidence type="ECO:0000313" key="1">
    <source>
        <dbReference type="EMBL" id="GAA1656851.1"/>
    </source>
</evidence>
<reference evidence="1 2" key="1">
    <citation type="journal article" date="2019" name="Int. J. Syst. Evol. Microbiol.">
        <title>The Global Catalogue of Microorganisms (GCM) 10K type strain sequencing project: providing services to taxonomists for standard genome sequencing and annotation.</title>
        <authorList>
            <consortium name="The Broad Institute Genomics Platform"/>
            <consortium name="The Broad Institute Genome Sequencing Center for Infectious Disease"/>
            <person name="Wu L."/>
            <person name="Ma J."/>
        </authorList>
    </citation>
    <scope>NUCLEOTIDE SEQUENCE [LARGE SCALE GENOMIC DNA]</scope>
    <source>
        <strain evidence="1 2">JCM 13929</strain>
    </source>
</reference>
<gene>
    <name evidence="1" type="ORF">GCM10009733_063110</name>
</gene>
<evidence type="ECO:0000313" key="2">
    <source>
        <dbReference type="Proteomes" id="UP001500064"/>
    </source>
</evidence>
<comment type="caution">
    <text evidence="1">The sequence shown here is derived from an EMBL/GenBank/DDBJ whole genome shotgun (WGS) entry which is preliminary data.</text>
</comment>
<organism evidence="1 2">
    <name type="scientific">Nonomuraea maheshkhaliensis</name>
    <dbReference type="NCBI Taxonomy" id="419590"/>
    <lineage>
        <taxon>Bacteria</taxon>
        <taxon>Bacillati</taxon>
        <taxon>Actinomycetota</taxon>
        <taxon>Actinomycetes</taxon>
        <taxon>Streptosporangiales</taxon>
        <taxon>Streptosporangiaceae</taxon>
        <taxon>Nonomuraea</taxon>
    </lineage>
</organism>
<dbReference type="SUPFAM" id="SSF52540">
    <property type="entry name" value="P-loop containing nucleoside triphosphate hydrolases"/>
    <property type="match status" value="1"/>
</dbReference>
<dbReference type="InterPro" id="IPR027417">
    <property type="entry name" value="P-loop_NTPase"/>
</dbReference>
<dbReference type="EMBL" id="BAAAMU010000055">
    <property type="protein sequence ID" value="GAA1656851.1"/>
    <property type="molecule type" value="Genomic_DNA"/>
</dbReference>
<keyword evidence="2" id="KW-1185">Reference proteome</keyword>
<accession>A0ABN2FRH8</accession>